<dbReference type="EMBL" id="GGEC01014732">
    <property type="protein sequence ID" value="MBW95215.1"/>
    <property type="molecule type" value="Transcribed_RNA"/>
</dbReference>
<reference evidence="1" key="1">
    <citation type="submission" date="2018-02" db="EMBL/GenBank/DDBJ databases">
        <title>Rhizophora mucronata_Transcriptome.</title>
        <authorList>
            <person name="Meera S.P."/>
            <person name="Sreeshan A."/>
            <person name="Augustine A."/>
        </authorList>
    </citation>
    <scope>NUCLEOTIDE SEQUENCE</scope>
    <source>
        <tissue evidence="1">Leaf</tissue>
    </source>
</reference>
<accession>A0A2P2JP22</accession>
<dbReference type="AlphaFoldDB" id="A0A2P2JP22"/>
<organism evidence="1">
    <name type="scientific">Rhizophora mucronata</name>
    <name type="common">Asiatic mangrove</name>
    <dbReference type="NCBI Taxonomy" id="61149"/>
    <lineage>
        <taxon>Eukaryota</taxon>
        <taxon>Viridiplantae</taxon>
        <taxon>Streptophyta</taxon>
        <taxon>Embryophyta</taxon>
        <taxon>Tracheophyta</taxon>
        <taxon>Spermatophyta</taxon>
        <taxon>Magnoliopsida</taxon>
        <taxon>eudicotyledons</taxon>
        <taxon>Gunneridae</taxon>
        <taxon>Pentapetalae</taxon>
        <taxon>rosids</taxon>
        <taxon>fabids</taxon>
        <taxon>Malpighiales</taxon>
        <taxon>Rhizophoraceae</taxon>
        <taxon>Rhizophora</taxon>
    </lineage>
</organism>
<protein>
    <submittedName>
        <fullName evidence="1">Uncharacterized protein MANES_18G041500</fullName>
    </submittedName>
</protein>
<name>A0A2P2JP22_RHIMU</name>
<evidence type="ECO:0000313" key="1">
    <source>
        <dbReference type="EMBL" id="MBW95215.1"/>
    </source>
</evidence>
<sequence>MISLASVTMGSISFRISAFFSFHSWCSESSPVVCLGGSRAFKAAVVFFAEDASWFSRLDSVAAHHGLRSCERTPTARRWCWRRRRSREAPPLRSAAAIFVLL</sequence>
<proteinExistence type="predicted"/>